<evidence type="ECO:0000313" key="2">
    <source>
        <dbReference type="Proteomes" id="UP000198703"/>
    </source>
</evidence>
<dbReference type="Proteomes" id="UP000198703">
    <property type="component" value="Unassembled WGS sequence"/>
</dbReference>
<keyword evidence="2" id="KW-1185">Reference proteome</keyword>
<dbReference type="RefSeq" id="WP_093249250.1">
    <property type="nucleotide sequence ID" value="NZ_FNQM01000002.1"/>
</dbReference>
<reference evidence="1 2" key="1">
    <citation type="submission" date="2016-10" db="EMBL/GenBank/DDBJ databases">
        <authorList>
            <person name="de Groot N.N."/>
        </authorList>
    </citation>
    <scope>NUCLEOTIDE SEQUENCE [LARGE SCALE GENOMIC DNA]</scope>
    <source>
        <strain evidence="1 2">DSM 15345</strain>
    </source>
</reference>
<dbReference type="AlphaFoldDB" id="A0A1H3XDY0"/>
<dbReference type="STRING" id="89524.SAMN05444370_102369"/>
<organism evidence="1 2">
    <name type="scientific">Rubrimonas cliftonensis</name>
    <dbReference type="NCBI Taxonomy" id="89524"/>
    <lineage>
        <taxon>Bacteria</taxon>
        <taxon>Pseudomonadati</taxon>
        <taxon>Pseudomonadota</taxon>
        <taxon>Alphaproteobacteria</taxon>
        <taxon>Rhodobacterales</taxon>
        <taxon>Paracoccaceae</taxon>
        <taxon>Rubrimonas</taxon>
    </lineage>
</organism>
<accession>A0A1H3XDY0</accession>
<evidence type="ECO:0000313" key="1">
    <source>
        <dbReference type="EMBL" id="SDZ97161.1"/>
    </source>
</evidence>
<dbReference type="EMBL" id="FNQM01000002">
    <property type="protein sequence ID" value="SDZ97161.1"/>
    <property type="molecule type" value="Genomic_DNA"/>
</dbReference>
<name>A0A1H3XDY0_9RHOB</name>
<proteinExistence type="predicted"/>
<gene>
    <name evidence="1" type="ORF">SAMN05444370_102369</name>
</gene>
<dbReference type="OrthoDB" id="6077989at2"/>
<protein>
    <submittedName>
        <fullName evidence="1">Uncharacterized protein</fullName>
    </submittedName>
</protein>
<sequence length="90" mass="10204">MFRDISRRPDDALAGLGAGLFGPRGFARPFCAAEDMRLGGLETHHHVEANLHFRAFAEAAPELKLGFEVPTATMKRWTTPSRRWPRRESR</sequence>